<dbReference type="Proteomes" id="UP001162834">
    <property type="component" value="Chromosome"/>
</dbReference>
<dbReference type="RefSeq" id="WP_259311023.1">
    <property type="nucleotide sequence ID" value="NZ_CP087164.1"/>
</dbReference>
<feature type="transmembrane region" description="Helical" evidence="9">
    <location>
        <begin position="378"/>
        <end position="398"/>
    </location>
</feature>
<evidence type="ECO:0000256" key="7">
    <source>
        <dbReference type="ARBA" id="ARBA00022989"/>
    </source>
</evidence>
<dbReference type="InterPro" id="IPR032823">
    <property type="entry name" value="BCA_ABC_TP_C"/>
</dbReference>
<dbReference type="InterPro" id="IPR001851">
    <property type="entry name" value="ABC_transp_permease"/>
</dbReference>
<keyword evidence="8 9" id="KW-0472">Membrane</keyword>
<keyword evidence="2" id="KW-0813">Transport</keyword>
<feature type="transmembrane region" description="Helical" evidence="9">
    <location>
        <begin position="506"/>
        <end position="525"/>
    </location>
</feature>
<dbReference type="GO" id="GO:1903805">
    <property type="term" value="P:L-valine import across plasma membrane"/>
    <property type="evidence" value="ECO:0007669"/>
    <property type="project" value="TreeGrafter"/>
</dbReference>
<dbReference type="EMBL" id="CP087164">
    <property type="protein sequence ID" value="UGS36960.1"/>
    <property type="molecule type" value="Genomic_DNA"/>
</dbReference>
<evidence type="ECO:0000313" key="12">
    <source>
        <dbReference type="Proteomes" id="UP001162834"/>
    </source>
</evidence>
<dbReference type="CDD" id="cd06581">
    <property type="entry name" value="TM_PBP1_LivM_like"/>
    <property type="match status" value="1"/>
</dbReference>
<evidence type="ECO:0000313" key="11">
    <source>
        <dbReference type="EMBL" id="UGS36960.1"/>
    </source>
</evidence>
<evidence type="ECO:0000256" key="3">
    <source>
        <dbReference type="ARBA" id="ARBA00022475"/>
    </source>
</evidence>
<dbReference type="PANTHER" id="PTHR45772">
    <property type="entry name" value="CONSERVED COMPONENT OF ABC TRANSPORTER FOR NATURAL AMINO ACIDS-RELATED"/>
    <property type="match status" value="1"/>
</dbReference>
<reference evidence="11" key="1">
    <citation type="journal article" date="2022" name="Int. J. Syst. Evol. Microbiol.">
        <title>Pseudomonas aegrilactucae sp. nov. and Pseudomonas morbosilactucae sp. nov., pathogens causing bacterial rot of lettuce in Japan.</title>
        <authorList>
            <person name="Sawada H."/>
            <person name="Fujikawa T."/>
            <person name="Satou M."/>
        </authorList>
    </citation>
    <scope>NUCLEOTIDE SEQUENCE</scope>
    <source>
        <strain evidence="11">0166_1</strain>
    </source>
</reference>
<feature type="transmembrane region" description="Helical" evidence="9">
    <location>
        <begin position="457"/>
        <end position="475"/>
    </location>
</feature>
<dbReference type="SUPFAM" id="SSF52540">
    <property type="entry name" value="P-loop containing nucleoside triphosphate hydrolases"/>
    <property type="match status" value="1"/>
</dbReference>
<evidence type="ECO:0000256" key="9">
    <source>
        <dbReference type="SAM" id="Phobius"/>
    </source>
</evidence>
<feature type="transmembrane region" description="Helical" evidence="9">
    <location>
        <begin position="34"/>
        <end position="51"/>
    </location>
</feature>
<dbReference type="GO" id="GO:1903806">
    <property type="term" value="P:L-isoleucine import across plasma membrane"/>
    <property type="evidence" value="ECO:0007669"/>
    <property type="project" value="TreeGrafter"/>
</dbReference>
<keyword evidence="4 9" id="KW-0812">Transmembrane</keyword>
<feature type="transmembrane region" description="Helical" evidence="9">
    <location>
        <begin position="545"/>
        <end position="570"/>
    </location>
</feature>
<dbReference type="InterPro" id="IPR003593">
    <property type="entry name" value="AAA+_ATPase"/>
</dbReference>
<dbReference type="CDD" id="cd03219">
    <property type="entry name" value="ABC_Mj1267_LivG_branched"/>
    <property type="match status" value="1"/>
</dbReference>
<dbReference type="Pfam" id="PF02653">
    <property type="entry name" value="BPD_transp_2"/>
    <property type="match status" value="2"/>
</dbReference>
<proteinExistence type="predicted"/>
<dbReference type="GO" id="GO:0015808">
    <property type="term" value="P:L-alanine transport"/>
    <property type="evidence" value="ECO:0007669"/>
    <property type="project" value="TreeGrafter"/>
</dbReference>
<feature type="transmembrane region" description="Helical" evidence="9">
    <location>
        <begin position="333"/>
        <end position="366"/>
    </location>
</feature>
<dbReference type="Pfam" id="PF00005">
    <property type="entry name" value="ABC_tran"/>
    <property type="match status" value="1"/>
</dbReference>
<dbReference type="GO" id="GO:0042941">
    <property type="term" value="P:D-alanine transmembrane transport"/>
    <property type="evidence" value="ECO:0007669"/>
    <property type="project" value="TreeGrafter"/>
</dbReference>
<feature type="transmembrane region" description="Helical" evidence="9">
    <location>
        <begin position="222"/>
        <end position="251"/>
    </location>
</feature>
<name>A0A9E7C102_9ACTN</name>
<dbReference type="InterPro" id="IPR003439">
    <property type="entry name" value="ABC_transporter-like_ATP-bd"/>
</dbReference>
<dbReference type="GO" id="GO:0005304">
    <property type="term" value="F:L-valine transmembrane transporter activity"/>
    <property type="evidence" value="ECO:0007669"/>
    <property type="project" value="TreeGrafter"/>
</dbReference>
<dbReference type="GO" id="GO:0016887">
    <property type="term" value="F:ATP hydrolysis activity"/>
    <property type="evidence" value="ECO:0007669"/>
    <property type="project" value="InterPro"/>
</dbReference>
<dbReference type="InterPro" id="IPR027417">
    <property type="entry name" value="P-loop_NTPase"/>
</dbReference>
<dbReference type="PANTHER" id="PTHR45772:SF7">
    <property type="entry name" value="AMINO ACID ABC TRANSPORTER ATP-BINDING PROTEIN"/>
    <property type="match status" value="1"/>
</dbReference>
<keyword evidence="5" id="KW-0547">Nucleotide-binding</keyword>
<evidence type="ECO:0000256" key="2">
    <source>
        <dbReference type="ARBA" id="ARBA00022448"/>
    </source>
</evidence>
<accession>A0A9E7C102</accession>
<dbReference type="GO" id="GO:0015192">
    <property type="term" value="F:L-phenylalanine transmembrane transporter activity"/>
    <property type="evidence" value="ECO:0007669"/>
    <property type="project" value="TreeGrafter"/>
</dbReference>
<feature type="transmembrane region" description="Helical" evidence="9">
    <location>
        <begin position="405"/>
        <end position="424"/>
    </location>
</feature>
<dbReference type="InterPro" id="IPR043428">
    <property type="entry name" value="LivM-like"/>
</dbReference>
<dbReference type="CDD" id="cd06582">
    <property type="entry name" value="TM_PBP1_LivH_like"/>
    <property type="match status" value="1"/>
</dbReference>
<feature type="domain" description="ABC transporter" evidence="10">
    <location>
        <begin position="650"/>
        <end position="893"/>
    </location>
</feature>
<protein>
    <submittedName>
        <fullName evidence="11">Vitamin B12 import ATP-binding protein BtuD</fullName>
    </submittedName>
</protein>
<feature type="transmembrane region" description="Helical" evidence="9">
    <location>
        <begin position="143"/>
        <end position="160"/>
    </location>
</feature>
<keyword evidence="3" id="KW-1003">Cell membrane</keyword>
<gene>
    <name evidence="11" type="primary">btuD_5</name>
    <name evidence="11" type="ORF">DSM104329_03372</name>
</gene>
<evidence type="ECO:0000259" key="10">
    <source>
        <dbReference type="PROSITE" id="PS50893"/>
    </source>
</evidence>
<keyword evidence="6 11" id="KW-0067">ATP-binding</keyword>
<feature type="transmembrane region" description="Helical" evidence="9">
    <location>
        <begin position="582"/>
        <end position="600"/>
    </location>
</feature>
<comment type="subcellular location">
    <subcellularLocation>
        <location evidence="1">Cell membrane</location>
        <topology evidence="1">Multi-pass membrane protein</topology>
    </subcellularLocation>
</comment>
<evidence type="ECO:0000256" key="4">
    <source>
        <dbReference type="ARBA" id="ARBA00022692"/>
    </source>
</evidence>
<dbReference type="SMART" id="SM00382">
    <property type="entry name" value="AAA"/>
    <property type="match status" value="1"/>
</dbReference>
<evidence type="ECO:0000256" key="8">
    <source>
        <dbReference type="ARBA" id="ARBA00023136"/>
    </source>
</evidence>
<dbReference type="GO" id="GO:0005524">
    <property type="term" value="F:ATP binding"/>
    <property type="evidence" value="ECO:0007669"/>
    <property type="project" value="UniProtKB-KW"/>
</dbReference>
<dbReference type="InterPro" id="IPR051120">
    <property type="entry name" value="ABC_AA/LPS_Transport"/>
</dbReference>
<feature type="transmembrane region" description="Helical" evidence="9">
    <location>
        <begin position="57"/>
        <end position="84"/>
    </location>
</feature>
<evidence type="ECO:0000256" key="6">
    <source>
        <dbReference type="ARBA" id="ARBA00022840"/>
    </source>
</evidence>
<dbReference type="PROSITE" id="PS50893">
    <property type="entry name" value="ABC_TRANSPORTER_2"/>
    <property type="match status" value="1"/>
</dbReference>
<dbReference type="GO" id="GO:0015188">
    <property type="term" value="F:L-isoleucine transmembrane transporter activity"/>
    <property type="evidence" value="ECO:0007669"/>
    <property type="project" value="TreeGrafter"/>
</dbReference>
<evidence type="ECO:0000256" key="1">
    <source>
        <dbReference type="ARBA" id="ARBA00004651"/>
    </source>
</evidence>
<organism evidence="11 12">
    <name type="scientific">Capillimicrobium parvum</name>
    <dbReference type="NCBI Taxonomy" id="2884022"/>
    <lineage>
        <taxon>Bacteria</taxon>
        <taxon>Bacillati</taxon>
        <taxon>Actinomycetota</taxon>
        <taxon>Thermoleophilia</taxon>
        <taxon>Solirubrobacterales</taxon>
        <taxon>Capillimicrobiaceae</taxon>
        <taxon>Capillimicrobium</taxon>
    </lineage>
</organism>
<dbReference type="GO" id="GO:0005886">
    <property type="term" value="C:plasma membrane"/>
    <property type="evidence" value="ECO:0007669"/>
    <property type="project" value="UniProtKB-SubCell"/>
</dbReference>
<feature type="transmembrane region" description="Helical" evidence="9">
    <location>
        <begin position="96"/>
        <end position="115"/>
    </location>
</feature>
<dbReference type="AlphaFoldDB" id="A0A9E7C102"/>
<dbReference type="Pfam" id="PF12399">
    <property type="entry name" value="BCA_ABC_TP_C"/>
    <property type="match status" value="1"/>
</dbReference>
<evidence type="ECO:0000256" key="5">
    <source>
        <dbReference type="ARBA" id="ARBA00022741"/>
    </source>
</evidence>
<dbReference type="Gene3D" id="3.40.50.300">
    <property type="entry name" value="P-loop containing nucleotide triphosphate hydrolases"/>
    <property type="match status" value="1"/>
</dbReference>
<sequence>MEEVIRFAFLGFGIGALYALASQGLIVIYRGSGVLNFAMGAIGMAGVFVQWDLHTNAGWAFLPSAVVGVLFSAAIGAATHLFLMRPLRRSSPLVRVIATLGVLITLQAIAVLRYGSTPRFVLPELPTDIITISGSITITADRLILLGIAAVLTVVLWALYRFTKFGLATSAVAENERAASAIGWSPDRIAVTNWILGSALAAVAAILIAPIVTLQVTVMTNLILAAIAAALVAQFRSFPVALVAGLLIGIAQTELNRYVHQPGFGDSVPFIVIVVVLVVTGQALPLRDYFLQRLPSIGTGRINWGGIAFGVALTAFLLAVLNSQWADSIITTLCVAFILLSIVVVTGYAGQLSLAQFAIGGFGAWVAGRLVDAQGTPFWLALLIGVAATVPLGVLFAVPAVRTRGINLAVVTLGLGTAMELMLFRNPEYTGGIQGTQVGDATLFGWNINSITHSTRYGLFVLALFVICTLIVCNIRRGRSGRRLIAVRTNERAAAALGISVPGAKLYAFGVSAGIAAVGGILLVFRLSSIDYKLFTNFTSITDVGLALLGGIGYLIGPVIGATLTAGGLNQQILTSIFSDSVGKYIDLIGGVSILIIVLLNQNGIAKEWIAQANFVRRKLFANVPFLGPRKPPVRELPEHDVVPVTARTLEVRDLTVKYGTSVAVDSVSLSATPGRITGLIGPNGAGKTTLIDAVTGFTRMAGGTLHLDGQDITRWSATRRARAGIGRSFQSLELFEDSTVLDNLRVASDPRDPASYIKDLVWPVNPRLPGEVISAINEFGLSDDLDRNVEDLSYGKRRLLAIARAVATQPSVLLLDEPAAGLGDAETSELAHLVRRLADDWAMAILLVEHDMNFVMSVCDEIVVLDFGRQIAEGTPDVVRRDQGVIAAYLGEDEAQTAGVGAGGTEEVGP</sequence>
<keyword evidence="12" id="KW-1185">Reference proteome</keyword>
<dbReference type="KEGG" id="sbae:DSM104329_03372"/>
<feature type="transmembrane region" description="Helical" evidence="9">
    <location>
        <begin position="263"/>
        <end position="284"/>
    </location>
</feature>
<keyword evidence="7 9" id="KW-1133">Transmembrane helix</keyword>
<feature type="transmembrane region" description="Helical" evidence="9">
    <location>
        <begin position="304"/>
        <end position="321"/>
    </location>
</feature>
<feature type="transmembrane region" description="Helical" evidence="9">
    <location>
        <begin position="6"/>
        <end position="27"/>
    </location>
</feature>
<feature type="transmembrane region" description="Helical" evidence="9">
    <location>
        <begin position="194"/>
        <end position="216"/>
    </location>
</feature>